<dbReference type="RefSeq" id="WP_166280706.1">
    <property type="nucleotide sequence ID" value="NZ_JTHE03000034.1"/>
</dbReference>
<evidence type="ECO:0000259" key="1">
    <source>
        <dbReference type="PROSITE" id="PS51186"/>
    </source>
</evidence>
<dbReference type="PROSITE" id="PS51186">
    <property type="entry name" value="GNAT"/>
    <property type="match status" value="1"/>
</dbReference>
<dbReference type="Pfam" id="PF00583">
    <property type="entry name" value="Acetyltransf_1"/>
    <property type="match status" value="1"/>
</dbReference>
<dbReference type="GO" id="GO:0016746">
    <property type="term" value="F:acyltransferase activity"/>
    <property type="evidence" value="ECO:0007669"/>
    <property type="project" value="UniProtKB-KW"/>
</dbReference>
<proteinExistence type="predicted"/>
<organism evidence="2 3">
    <name type="scientific">Lyngbya confervoides BDU141951</name>
    <dbReference type="NCBI Taxonomy" id="1574623"/>
    <lineage>
        <taxon>Bacteria</taxon>
        <taxon>Bacillati</taxon>
        <taxon>Cyanobacteriota</taxon>
        <taxon>Cyanophyceae</taxon>
        <taxon>Oscillatoriophycideae</taxon>
        <taxon>Oscillatoriales</taxon>
        <taxon>Microcoleaceae</taxon>
        <taxon>Lyngbya</taxon>
    </lineage>
</organism>
<evidence type="ECO:0000313" key="3">
    <source>
        <dbReference type="Proteomes" id="UP000031561"/>
    </source>
</evidence>
<dbReference type="EMBL" id="JTHE03000034">
    <property type="protein sequence ID" value="MCM1982198.1"/>
    <property type="molecule type" value="Genomic_DNA"/>
</dbReference>
<keyword evidence="2" id="KW-0012">Acyltransferase</keyword>
<dbReference type="Proteomes" id="UP000031561">
    <property type="component" value="Unassembled WGS sequence"/>
</dbReference>
<reference evidence="2 3" key="1">
    <citation type="journal article" date="2015" name="Genome Announc.">
        <title>Draft Genome Sequence of Filamentous Marine Cyanobacterium Lyngbya confervoides Strain BDU141951.</title>
        <authorList>
            <person name="Chandrababunaidu M.M."/>
            <person name="Sen D."/>
            <person name="Tripathy S."/>
        </authorList>
    </citation>
    <scope>NUCLEOTIDE SEQUENCE [LARGE SCALE GENOMIC DNA]</scope>
    <source>
        <strain evidence="2 3">BDU141951</strain>
    </source>
</reference>
<keyword evidence="2" id="KW-0808">Transferase</keyword>
<name>A0ABD4T185_9CYAN</name>
<feature type="domain" description="N-acetyltransferase" evidence="1">
    <location>
        <begin position="5"/>
        <end position="163"/>
    </location>
</feature>
<dbReference type="InterPro" id="IPR016181">
    <property type="entry name" value="Acyl_CoA_acyltransferase"/>
</dbReference>
<dbReference type="EC" id="2.3.1.-" evidence="2"/>
<sequence length="194" mass="21693">MTSTLHILALPREFAAAAADLDRQTLGGFWTLGAYQQEMQRSSAVLLGLVAPLSAPLSKTVPRAGHFGLLGMVCGWHILDEVHLTMLAVHPDYRTLGWGGGLLNRLLYHTSQRQGTRATLEVRSSNQAAIGLYEQYGFKAVGERPHYYPDGESASIFWLSGLHTPARRQVLTDRWRNLQSRVAREQHRLLTYVD</sequence>
<dbReference type="InterPro" id="IPR000182">
    <property type="entry name" value="GNAT_dom"/>
</dbReference>
<comment type="caution">
    <text evidence="2">The sequence shown here is derived from an EMBL/GenBank/DDBJ whole genome shotgun (WGS) entry which is preliminary data.</text>
</comment>
<evidence type="ECO:0000313" key="2">
    <source>
        <dbReference type="EMBL" id="MCM1982198.1"/>
    </source>
</evidence>
<keyword evidence="3" id="KW-1185">Reference proteome</keyword>
<accession>A0ABD4T185</accession>
<dbReference type="PANTHER" id="PTHR43617:SF20">
    <property type="entry name" value="N-ALPHA-ACETYLTRANSFERASE RIMI"/>
    <property type="match status" value="1"/>
</dbReference>
<dbReference type="PANTHER" id="PTHR43617">
    <property type="entry name" value="L-AMINO ACID N-ACETYLTRANSFERASE"/>
    <property type="match status" value="1"/>
</dbReference>
<protein>
    <submittedName>
        <fullName evidence="2">GNAT family N-acetyltransferase</fullName>
        <ecNumber evidence="2">2.3.1.-</ecNumber>
    </submittedName>
</protein>
<dbReference type="Gene3D" id="3.40.630.30">
    <property type="match status" value="1"/>
</dbReference>
<dbReference type="AlphaFoldDB" id="A0ABD4T185"/>
<dbReference type="CDD" id="cd04301">
    <property type="entry name" value="NAT_SF"/>
    <property type="match status" value="1"/>
</dbReference>
<gene>
    <name evidence="2" type="ORF">QQ91_0005070</name>
</gene>
<dbReference type="InterPro" id="IPR050276">
    <property type="entry name" value="MshD_Acetyltransferase"/>
</dbReference>
<dbReference type="SUPFAM" id="SSF55729">
    <property type="entry name" value="Acyl-CoA N-acyltransferases (Nat)"/>
    <property type="match status" value="1"/>
</dbReference>